<evidence type="ECO:0000256" key="1">
    <source>
        <dbReference type="SAM" id="MobiDB-lite"/>
    </source>
</evidence>
<organism evidence="2 3">
    <name type="scientific">Paraphaeosphaeria minitans</name>
    <dbReference type="NCBI Taxonomy" id="565426"/>
    <lineage>
        <taxon>Eukaryota</taxon>
        <taxon>Fungi</taxon>
        <taxon>Dikarya</taxon>
        <taxon>Ascomycota</taxon>
        <taxon>Pezizomycotina</taxon>
        <taxon>Dothideomycetes</taxon>
        <taxon>Pleosporomycetidae</taxon>
        <taxon>Pleosporales</taxon>
        <taxon>Massarineae</taxon>
        <taxon>Didymosphaeriaceae</taxon>
        <taxon>Paraphaeosphaeria</taxon>
    </lineage>
</organism>
<accession>A0A9P6G9B2</accession>
<protein>
    <submittedName>
        <fullName evidence="2">Uncharacterized protein</fullName>
    </submittedName>
</protein>
<keyword evidence="3" id="KW-1185">Reference proteome</keyword>
<feature type="compositionally biased region" description="Pro residues" evidence="1">
    <location>
        <begin position="1"/>
        <end position="10"/>
    </location>
</feature>
<dbReference type="EMBL" id="WJXW01000012">
    <property type="protein sequence ID" value="KAF9731292.1"/>
    <property type="molecule type" value="Genomic_DNA"/>
</dbReference>
<feature type="compositionally biased region" description="Polar residues" evidence="1">
    <location>
        <begin position="42"/>
        <end position="51"/>
    </location>
</feature>
<sequence>MPPVNPPLISPPRRTKTSPSDPDPDLLPALHLLRQRPRPTKRFNSSQASTSLPAPAAHILAPAGSQTQGDDGGDAICEGSFNGLRGNVANAVDFEGLQTFPAGGDHWA</sequence>
<reference evidence="2" key="1">
    <citation type="journal article" date="2020" name="Mol. Plant Microbe Interact.">
        <title>Genome Sequence of the Biocontrol Agent Coniothyrium minitans strain Conio (IMI 134523).</title>
        <authorList>
            <person name="Patel D."/>
            <person name="Shittu T.A."/>
            <person name="Baroncelli R."/>
            <person name="Muthumeenakshi S."/>
            <person name="Osborne T.H."/>
            <person name="Janganan T.K."/>
            <person name="Sreenivasaprasad S."/>
        </authorList>
    </citation>
    <scope>NUCLEOTIDE SEQUENCE</scope>
    <source>
        <strain evidence="2">Conio</strain>
    </source>
</reference>
<feature type="region of interest" description="Disordered" evidence="1">
    <location>
        <begin position="1"/>
        <end position="74"/>
    </location>
</feature>
<proteinExistence type="predicted"/>
<evidence type="ECO:0000313" key="3">
    <source>
        <dbReference type="Proteomes" id="UP000756921"/>
    </source>
</evidence>
<name>A0A9P6G9B2_9PLEO</name>
<dbReference type="Proteomes" id="UP000756921">
    <property type="component" value="Unassembled WGS sequence"/>
</dbReference>
<gene>
    <name evidence="2" type="ORF">PMIN01_10309</name>
</gene>
<feature type="compositionally biased region" description="Low complexity" evidence="1">
    <location>
        <begin position="52"/>
        <end position="63"/>
    </location>
</feature>
<dbReference type="AlphaFoldDB" id="A0A9P6G9B2"/>
<evidence type="ECO:0000313" key="2">
    <source>
        <dbReference type="EMBL" id="KAF9731292.1"/>
    </source>
</evidence>
<comment type="caution">
    <text evidence="2">The sequence shown here is derived from an EMBL/GenBank/DDBJ whole genome shotgun (WGS) entry which is preliminary data.</text>
</comment>